<dbReference type="CDD" id="cd01949">
    <property type="entry name" value="GGDEF"/>
    <property type="match status" value="1"/>
</dbReference>
<dbReference type="eggNOG" id="COG2199">
    <property type="taxonomic scope" value="Bacteria"/>
</dbReference>
<dbReference type="SUPFAM" id="SSF55073">
    <property type="entry name" value="Nucleotide cyclase"/>
    <property type="match status" value="1"/>
</dbReference>
<dbReference type="eggNOG" id="COG2202">
    <property type="taxonomic scope" value="Bacteria"/>
</dbReference>
<gene>
    <name evidence="4" type="ORF">G114_05230</name>
</gene>
<dbReference type="Gene3D" id="3.30.70.270">
    <property type="match status" value="1"/>
</dbReference>
<feature type="domain" description="GGDEF" evidence="3">
    <location>
        <begin position="186"/>
        <end position="316"/>
    </location>
</feature>
<sequence length="316" mass="35912">MVTECSEWLRQPQAQEGALQQLRDAVRQLEQEKRVLQERLNAALDGTGLCIWQGLIPTGELKVFNLQHFEAGDVAPHFEQWKAKLHPEDRELALTRYFEHLAGRSPFYEVEYRTLGPDGRVTWLWDRGRVVEWDGDGKPLRILGSHLDITHRKENEQRLARQARRDALTDLLNRQGLDQAFSDTPDLAALLFIDLDDFKLVNDRLGHACGDRVLQQIAGWLRDIMPASAPCGRYGGDEFVVCLPAGVAPGPLAEQLLERVNGDLPDPTGSLQLGMSIGIARWEAERPPFRLALEVADRAMYLAKERGKQRWHQLFL</sequence>
<comment type="caution">
    <text evidence="4">The sequence shown here is derived from an EMBL/GenBank/DDBJ whole genome shotgun (WGS) entry which is preliminary data.</text>
</comment>
<dbReference type="PANTHER" id="PTHR46663:SF3">
    <property type="entry name" value="SLL0267 PROTEIN"/>
    <property type="match status" value="1"/>
</dbReference>
<dbReference type="CDD" id="cd00130">
    <property type="entry name" value="PAS"/>
    <property type="match status" value="1"/>
</dbReference>
<keyword evidence="1" id="KW-0175">Coiled coil</keyword>
<accession>N9VN05</accession>
<dbReference type="Proteomes" id="UP000023775">
    <property type="component" value="Unassembled WGS sequence"/>
</dbReference>
<dbReference type="InterPro" id="IPR000700">
    <property type="entry name" value="PAS-assoc_C"/>
</dbReference>
<dbReference type="SMART" id="SM00086">
    <property type="entry name" value="PAC"/>
    <property type="match status" value="1"/>
</dbReference>
<dbReference type="PATRIC" id="fig|1268237.3.peg.1027"/>
<dbReference type="Pfam" id="PF00990">
    <property type="entry name" value="GGDEF"/>
    <property type="match status" value="1"/>
</dbReference>
<dbReference type="InterPro" id="IPR035965">
    <property type="entry name" value="PAS-like_dom_sf"/>
</dbReference>
<organism evidence="4 5">
    <name type="scientific">Aeromonas diversa CDC 2478-85</name>
    <dbReference type="NCBI Taxonomy" id="1268237"/>
    <lineage>
        <taxon>Bacteria</taxon>
        <taxon>Pseudomonadati</taxon>
        <taxon>Pseudomonadota</taxon>
        <taxon>Gammaproteobacteria</taxon>
        <taxon>Aeromonadales</taxon>
        <taxon>Aeromonadaceae</taxon>
        <taxon>Aeromonas</taxon>
    </lineage>
</organism>
<reference evidence="4 5" key="1">
    <citation type="journal article" date="2013" name="Genome Announc.">
        <title>Draft Genome Sequence of the Aeromonas diversa Type Strain.</title>
        <authorList>
            <person name="Farfan M."/>
            <person name="Spataro N."/>
            <person name="Sanglas A."/>
            <person name="Albarral V."/>
            <person name="Loren J.G."/>
            <person name="Bosch E."/>
            <person name="Fuste M.C."/>
        </authorList>
    </citation>
    <scope>NUCLEOTIDE SEQUENCE [LARGE SCALE GENOMIC DNA]</scope>
    <source>
        <strain evidence="4 5">2478-85</strain>
    </source>
</reference>
<dbReference type="NCBIfam" id="TIGR00254">
    <property type="entry name" value="GGDEF"/>
    <property type="match status" value="1"/>
</dbReference>
<evidence type="ECO:0000259" key="3">
    <source>
        <dbReference type="PROSITE" id="PS50887"/>
    </source>
</evidence>
<dbReference type="PANTHER" id="PTHR46663">
    <property type="entry name" value="DIGUANYLATE CYCLASE DGCT-RELATED"/>
    <property type="match status" value="1"/>
</dbReference>
<protein>
    <submittedName>
        <fullName evidence="4">PAS/PAC sensor-containing diguanylate cyclase</fullName>
    </submittedName>
</protein>
<evidence type="ECO:0000313" key="4">
    <source>
        <dbReference type="EMBL" id="ENY72973.1"/>
    </source>
</evidence>
<dbReference type="Gene3D" id="3.30.450.20">
    <property type="entry name" value="PAS domain"/>
    <property type="match status" value="1"/>
</dbReference>
<dbReference type="InterPro" id="IPR052163">
    <property type="entry name" value="DGC-Regulatory_Protein"/>
</dbReference>
<dbReference type="InterPro" id="IPR000014">
    <property type="entry name" value="PAS"/>
</dbReference>
<dbReference type="InterPro" id="IPR043128">
    <property type="entry name" value="Rev_trsase/Diguanyl_cyclase"/>
</dbReference>
<evidence type="ECO:0000256" key="1">
    <source>
        <dbReference type="SAM" id="Coils"/>
    </source>
</evidence>
<name>N9VN05_9GAMM</name>
<dbReference type="NCBIfam" id="TIGR00229">
    <property type="entry name" value="sensory_box"/>
    <property type="match status" value="1"/>
</dbReference>
<dbReference type="InterPro" id="IPR000160">
    <property type="entry name" value="GGDEF_dom"/>
</dbReference>
<proteinExistence type="predicted"/>
<dbReference type="PROSITE" id="PS50887">
    <property type="entry name" value="GGDEF"/>
    <property type="match status" value="1"/>
</dbReference>
<dbReference type="InterPro" id="IPR029787">
    <property type="entry name" value="Nucleotide_cyclase"/>
</dbReference>
<dbReference type="EMBL" id="APVG01000009">
    <property type="protein sequence ID" value="ENY72973.1"/>
    <property type="molecule type" value="Genomic_DNA"/>
</dbReference>
<dbReference type="InterPro" id="IPR001610">
    <property type="entry name" value="PAC"/>
</dbReference>
<evidence type="ECO:0000313" key="5">
    <source>
        <dbReference type="Proteomes" id="UP000023775"/>
    </source>
</evidence>
<feature type="domain" description="PAC" evidence="2">
    <location>
        <begin position="108"/>
        <end position="161"/>
    </location>
</feature>
<keyword evidence="5" id="KW-1185">Reference proteome</keyword>
<dbReference type="InterPro" id="IPR013655">
    <property type="entry name" value="PAS_fold_3"/>
</dbReference>
<dbReference type="AlphaFoldDB" id="N9VN05"/>
<dbReference type="SMART" id="SM00267">
    <property type="entry name" value="GGDEF"/>
    <property type="match status" value="1"/>
</dbReference>
<dbReference type="RefSeq" id="WP_005349412.1">
    <property type="nucleotide sequence ID" value="NZ_APVG01000009.1"/>
</dbReference>
<dbReference type="SUPFAM" id="SSF55785">
    <property type="entry name" value="PYP-like sensor domain (PAS domain)"/>
    <property type="match status" value="1"/>
</dbReference>
<feature type="coiled-coil region" evidence="1">
    <location>
        <begin position="19"/>
        <end position="46"/>
    </location>
</feature>
<dbReference type="PROSITE" id="PS50113">
    <property type="entry name" value="PAC"/>
    <property type="match status" value="1"/>
</dbReference>
<evidence type="ECO:0000259" key="2">
    <source>
        <dbReference type="PROSITE" id="PS50113"/>
    </source>
</evidence>
<dbReference type="Pfam" id="PF08447">
    <property type="entry name" value="PAS_3"/>
    <property type="match status" value="1"/>
</dbReference>